<dbReference type="EMBL" id="LR824013">
    <property type="protein sequence ID" value="CAH0578914.1"/>
    <property type="molecule type" value="Genomic_DNA"/>
</dbReference>
<organism evidence="1 2">
    <name type="scientific">Chrysodeixis includens</name>
    <name type="common">Soybean looper</name>
    <name type="synonym">Pseudoplusia includens</name>
    <dbReference type="NCBI Taxonomy" id="689277"/>
    <lineage>
        <taxon>Eukaryota</taxon>
        <taxon>Metazoa</taxon>
        <taxon>Ecdysozoa</taxon>
        <taxon>Arthropoda</taxon>
        <taxon>Hexapoda</taxon>
        <taxon>Insecta</taxon>
        <taxon>Pterygota</taxon>
        <taxon>Neoptera</taxon>
        <taxon>Endopterygota</taxon>
        <taxon>Lepidoptera</taxon>
        <taxon>Glossata</taxon>
        <taxon>Ditrysia</taxon>
        <taxon>Noctuoidea</taxon>
        <taxon>Noctuidae</taxon>
        <taxon>Plusiinae</taxon>
        <taxon>Chrysodeixis</taxon>
    </lineage>
</organism>
<name>A0A9P0BKI3_CHRIL</name>
<dbReference type="Proteomes" id="UP001154114">
    <property type="component" value="Chromosome 10"/>
</dbReference>
<reference evidence="1" key="1">
    <citation type="submission" date="2021-12" db="EMBL/GenBank/DDBJ databases">
        <authorList>
            <person name="King R."/>
        </authorList>
    </citation>
    <scope>NUCLEOTIDE SEQUENCE</scope>
</reference>
<proteinExistence type="predicted"/>
<dbReference type="OrthoDB" id="7486307at2759"/>
<accession>A0A9P0BKI3</accession>
<keyword evidence="2" id="KW-1185">Reference proteome</keyword>
<gene>
    <name evidence="1" type="ORF">CINC_LOCUS765</name>
</gene>
<evidence type="ECO:0000313" key="1">
    <source>
        <dbReference type="EMBL" id="CAH0578913.1"/>
    </source>
</evidence>
<sequence>MASIENSCVFRGDSTIDDSKNVSRMTSNHNTTRTISSTMQHFCGEPMTAQHLTLDFTPDKADTEAISKKITSFWEFIHSTPIIRNLKIKPEKEEVIHLGKKSTCGHLVASNLHTETGSQDSEESTKAIEFIKFSNEKAMLDGTRLPKSMSHYTVASEYVIGPKKKDKVHKKKDVCTCKTMKTPCCTFPKTSKTGLKNPLKDWDVKHPKSMKPPAHPPALQHAVLQKQARY</sequence>
<dbReference type="AlphaFoldDB" id="A0A9P0BKI3"/>
<dbReference type="EMBL" id="LR824013">
    <property type="protein sequence ID" value="CAH0578913.1"/>
    <property type="molecule type" value="Genomic_DNA"/>
</dbReference>
<protein>
    <submittedName>
        <fullName evidence="1">Uncharacterized protein</fullName>
    </submittedName>
</protein>
<evidence type="ECO:0000313" key="2">
    <source>
        <dbReference type="Proteomes" id="UP001154114"/>
    </source>
</evidence>